<evidence type="ECO:0000313" key="2">
    <source>
        <dbReference type="Proteomes" id="UP000799539"/>
    </source>
</evidence>
<dbReference type="AlphaFoldDB" id="A0A6A6F575"/>
<dbReference type="EMBL" id="ML992689">
    <property type="protein sequence ID" value="KAF2209065.1"/>
    <property type="molecule type" value="Genomic_DNA"/>
</dbReference>
<reference evidence="1" key="1">
    <citation type="journal article" date="2020" name="Stud. Mycol.">
        <title>101 Dothideomycetes genomes: a test case for predicting lifestyles and emergence of pathogens.</title>
        <authorList>
            <person name="Haridas S."/>
            <person name="Albert R."/>
            <person name="Binder M."/>
            <person name="Bloem J."/>
            <person name="Labutti K."/>
            <person name="Salamov A."/>
            <person name="Andreopoulos B."/>
            <person name="Baker S."/>
            <person name="Barry K."/>
            <person name="Bills G."/>
            <person name="Bluhm B."/>
            <person name="Cannon C."/>
            <person name="Castanera R."/>
            <person name="Culley D."/>
            <person name="Daum C."/>
            <person name="Ezra D."/>
            <person name="Gonzalez J."/>
            <person name="Henrissat B."/>
            <person name="Kuo A."/>
            <person name="Liang C."/>
            <person name="Lipzen A."/>
            <person name="Lutzoni F."/>
            <person name="Magnuson J."/>
            <person name="Mondo S."/>
            <person name="Nolan M."/>
            <person name="Ohm R."/>
            <person name="Pangilinan J."/>
            <person name="Park H.-J."/>
            <person name="Ramirez L."/>
            <person name="Alfaro M."/>
            <person name="Sun H."/>
            <person name="Tritt A."/>
            <person name="Yoshinaga Y."/>
            <person name="Zwiers L.-H."/>
            <person name="Turgeon B."/>
            <person name="Goodwin S."/>
            <person name="Spatafora J."/>
            <person name="Crous P."/>
            <person name="Grigoriev I."/>
        </authorList>
    </citation>
    <scope>NUCLEOTIDE SEQUENCE</scope>
    <source>
        <strain evidence="1">SCOH1-5</strain>
    </source>
</reference>
<name>A0A6A6F575_9PEZI</name>
<sequence length="102" mass="11003">MILTRLASSLSHQHASTARILEEPVAVHTPNPIQSYLTYPNHAESAIASAFCIGSKTSRADSHDISSTFPNLPTISNNTAAISEYAEAYSFSIFGSPKHSLR</sequence>
<organism evidence="1 2">
    <name type="scientific">Cercospora zeae-maydis SCOH1-5</name>
    <dbReference type="NCBI Taxonomy" id="717836"/>
    <lineage>
        <taxon>Eukaryota</taxon>
        <taxon>Fungi</taxon>
        <taxon>Dikarya</taxon>
        <taxon>Ascomycota</taxon>
        <taxon>Pezizomycotina</taxon>
        <taxon>Dothideomycetes</taxon>
        <taxon>Dothideomycetidae</taxon>
        <taxon>Mycosphaerellales</taxon>
        <taxon>Mycosphaerellaceae</taxon>
        <taxon>Cercospora</taxon>
    </lineage>
</organism>
<keyword evidence="2" id="KW-1185">Reference proteome</keyword>
<evidence type="ECO:0000313" key="1">
    <source>
        <dbReference type="EMBL" id="KAF2209065.1"/>
    </source>
</evidence>
<proteinExistence type="predicted"/>
<accession>A0A6A6F575</accession>
<gene>
    <name evidence="1" type="ORF">CERZMDRAFT_91449</name>
</gene>
<protein>
    <submittedName>
        <fullName evidence="1">Uncharacterized protein</fullName>
    </submittedName>
</protein>
<dbReference type="Proteomes" id="UP000799539">
    <property type="component" value="Unassembled WGS sequence"/>
</dbReference>